<proteinExistence type="predicted"/>
<accession>A0A542XM52</accession>
<protein>
    <submittedName>
        <fullName evidence="2">Capsular polysaccharide biosynthesis protein</fullName>
    </submittedName>
    <submittedName>
        <fullName evidence="3">Phenylacetate-coenzyme A ligase PaaK-like adenylate-forming protein</fullName>
    </submittedName>
</protein>
<dbReference type="EMBL" id="BOQM01000030">
    <property type="protein sequence ID" value="GIM87117.1"/>
    <property type="molecule type" value="Genomic_DNA"/>
</dbReference>
<dbReference type="Proteomes" id="UP000315983">
    <property type="component" value="Unassembled WGS sequence"/>
</dbReference>
<keyword evidence="5" id="KW-1185">Reference proteome</keyword>
<evidence type="ECO:0000313" key="2">
    <source>
        <dbReference type="EMBL" id="GIM87117.1"/>
    </source>
</evidence>
<gene>
    <name evidence="3" type="ORF">FB564_2060</name>
    <name evidence="2" type="ORF">Sar04_38530</name>
</gene>
<organism evidence="3 4">
    <name type="scientific">Salinispora arenicola</name>
    <dbReference type="NCBI Taxonomy" id="168697"/>
    <lineage>
        <taxon>Bacteria</taxon>
        <taxon>Bacillati</taxon>
        <taxon>Actinomycetota</taxon>
        <taxon>Actinomycetes</taxon>
        <taxon>Micromonosporales</taxon>
        <taxon>Micromonosporaceae</taxon>
        <taxon>Salinispora</taxon>
    </lineage>
</organism>
<evidence type="ECO:0000313" key="5">
    <source>
        <dbReference type="Proteomes" id="UP000677457"/>
    </source>
</evidence>
<feature type="domain" description="AMP-dependent synthetase/ligase" evidence="1">
    <location>
        <begin position="107"/>
        <end position="311"/>
    </location>
</feature>
<dbReference type="InterPro" id="IPR042099">
    <property type="entry name" value="ANL_N_sf"/>
</dbReference>
<reference evidence="2 5" key="2">
    <citation type="submission" date="2021-03" db="EMBL/GenBank/DDBJ databases">
        <title>Whole genome shotgun sequence of Salinispora arenicola NBRC 105043.</title>
        <authorList>
            <person name="Komaki H."/>
            <person name="Tamura T."/>
        </authorList>
    </citation>
    <scope>NUCLEOTIDE SEQUENCE [LARGE SCALE GENOMIC DNA]</scope>
    <source>
        <strain evidence="2 5">NBRC 105043</strain>
    </source>
</reference>
<dbReference type="PANTHER" id="PTHR36932:SF1">
    <property type="entry name" value="CAPSULAR POLYSACCHARIDE BIOSYNTHESIS PROTEIN"/>
    <property type="match status" value="1"/>
</dbReference>
<dbReference type="Proteomes" id="UP000677457">
    <property type="component" value="Unassembled WGS sequence"/>
</dbReference>
<reference evidence="3 4" key="1">
    <citation type="submission" date="2019-06" db="EMBL/GenBank/DDBJ databases">
        <title>Sequencing the genomes of 1000 actinobacteria strains.</title>
        <authorList>
            <person name="Klenk H.-P."/>
        </authorList>
    </citation>
    <scope>NUCLEOTIDE SEQUENCE [LARGE SCALE GENOMIC DNA]</scope>
    <source>
        <strain evidence="3 4">DSM 44819</strain>
    </source>
</reference>
<sequence length="448" mass="50298">MPVIDAMRRDNKEQDLHALVKQARWMPATYEAFKQYNGDPYSPDDLLHMQKARLADILAYAVSTVPAMRKLGIHVSRDADPLDLLRLFPITTKDGVRQGFLDHCSDELRPEECVYTFSSGSSGIPLRVIRDGLHLAHVNAKVLSALASFGISFDRKVLKPFTHKAPRWQEYSQLGSGVAHVGEFGYLEKGNVDAGREAVRRSLEFHPHVIYNYPSRIDQFRELLERHDKAIDVQLLMSTGEPLDPSLRNRLQQHFGVPMFDQYGLTEVAAVATQCRLGTYHIECERLWVEILDADGNSLPDGTEGEIVVTGFFNKAMPFIRYQTGDRGSLSAIRCNCGKPQKALLVPAERSPKRLILPDGTRKDIFGLLRLLEEYPVRRLQIVQEAINDLRILLAPDETFCADDCAEIAGRIKDLLQPAPSVKVELSEVADFYPGPGGKISNFISTML</sequence>
<dbReference type="GO" id="GO:0016874">
    <property type="term" value="F:ligase activity"/>
    <property type="evidence" value="ECO:0007669"/>
    <property type="project" value="UniProtKB-KW"/>
</dbReference>
<dbReference type="PANTHER" id="PTHR36932">
    <property type="entry name" value="CAPSULAR POLYSACCHARIDE BIOSYNTHESIS PROTEIN"/>
    <property type="match status" value="1"/>
</dbReference>
<evidence type="ECO:0000259" key="1">
    <source>
        <dbReference type="Pfam" id="PF00501"/>
    </source>
</evidence>
<dbReference type="RefSeq" id="WP_142116354.1">
    <property type="nucleotide sequence ID" value="NZ_BOQM01000030.1"/>
</dbReference>
<dbReference type="SUPFAM" id="SSF56801">
    <property type="entry name" value="Acetyl-CoA synthetase-like"/>
    <property type="match status" value="1"/>
</dbReference>
<dbReference type="AlphaFoldDB" id="A0A542XM52"/>
<dbReference type="InterPro" id="IPR053158">
    <property type="entry name" value="CapK_Type1_Caps_Biosynth"/>
</dbReference>
<dbReference type="GeneID" id="93771316"/>
<name>A0A542XM52_SALAC</name>
<dbReference type="Pfam" id="PF00501">
    <property type="entry name" value="AMP-binding"/>
    <property type="match status" value="1"/>
</dbReference>
<keyword evidence="3" id="KW-0436">Ligase</keyword>
<evidence type="ECO:0000313" key="3">
    <source>
        <dbReference type="EMBL" id="TQL36924.1"/>
    </source>
</evidence>
<evidence type="ECO:0000313" key="4">
    <source>
        <dbReference type="Proteomes" id="UP000315983"/>
    </source>
</evidence>
<dbReference type="Gene3D" id="3.40.50.12780">
    <property type="entry name" value="N-terminal domain of ligase-like"/>
    <property type="match status" value="1"/>
</dbReference>
<comment type="caution">
    <text evidence="3">The sequence shown here is derived from an EMBL/GenBank/DDBJ whole genome shotgun (WGS) entry which is preliminary data.</text>
</comment>
<dbReference type="InterPro" id="IPR000873">
    <property type="entry name" value="AMP-dep_synth/lig_dom"/>
</dbReference>
<dbReference type="EMBL" id="VFOL01000001">
    <property type="protein sequence ID" value="TQL36924.1"/>
    <property type="molecule type" value="Genomic_DNA"/>
</dbReference>